<accession>A0A2T2N153</accession>
<dbReference type="InterPro" id="IPR016035">
    <property type="entry name" value="Acyl_Trfase/lysoPLipase"/>
</dbReference>
<evidence type="ECO:0000256" key="2">
    <source>
        <dbReference type="SAM" id="MobiDB-lite"/>
    </source>
</evidence>
<dbReference type="EMBL" id="KZ678163">
    <property type="protein sequence ID" value="PSN59165.1"/>
    <property type="molecule type" value="Genomic_DNA"/>
</dbReference>
<dbReference type="PANTHER" id="PTHR24185:SF8">
    <property type="entry name" value="PNPLA DOMAIN-CONTAINING PROTEIN"/>
    <property type="match status" value="1"/>
</dbReference>
<dbReference type="GO" id="GO:0047499">
    <property type="term" value="F:calcium-independent phospholipase A2 activity"/>
    <property type="evidence" value="ECO:0007669"/>
    <property type="project" value="TreeGrafter"/>
</dbReference>
<evidence type="ECO:0000256" key="1">
    <source>
        <dbReference type="ARBA" id="ARBA00023098"/>
    </source>
</evidence>
<reference evidence="4 5" key="1">
    <citation type="journal article" date="2018" name="Front. Microbiol.">
        <title>Genome-Wide Analysis of Corynespora cassiicola Leaf Fall Disease Putative Effectors.</title>
        <authorList>
            <person name="Lopez D."/>
            <person name="Ribeiro S."/>
            <person name="Label P."/>
            <person name="Fumanal B."/>
            <person name="Venisse J.S."/>
            <person name="Kohler A."/>
            <person name="de Oliveira R.R."/>
            <person name="Labutti K."/>
            <person name="Lipzen A."/>
            <person name="Lail K."/>
            <person name="Bauer D."/>
            <person name="Ohm R.A."/>
            <person name="Barry K.W."/>
            <person name="Spatafora J."/>
            <person name="Grigoriev I.V."/>
            <person name="Martin F.M."/>
            <person name="Pujade-Renaud V."/>
        </authorList>
    </citation>
    <scope>NUCLEOTIDE SEQUENCE [LARGE SCALE GENOMIC DNA]</scope>
    <source>
        <strain evidence="4 5">Philippines</strain>
    </source>
</reference>
<dbReference type="AlphaFoldDB" id="A0A2T2N153"/>
<dbReference type="GO" id="GO:0016020">
    <property type="term" value="C:membrane"/>
    <property type="evidence" value="ECO:0007669"/>
    <property type="project" value="TreeGrafter"/>
</dbReference>
<dbReference type="OrthoDB" id="194358at2759"/>
<evidence type="ECO:0000313" key="5">
    <source>
        <dbReference type="Proteomes" id="UP000240883"/>
    </source>
</evidence>
<dbReference type="STRING" id="1448308.A0A2T2N153"/>
<dbReference type="GO" id="GO:0046486">
    <property type="term" value="P:glycerolipid metabolic process"/>
    <property type="evidence" value="ECO:0007669"/>
    <property type="project" value="UniProtKB-ARBA"/>
</dbReference>
<dbReference type="PANTHER" id="PTHR24185">
    <property type="entry name" value="CALCIUM-INDEPENDENT PHOSPHOLIPASE A2-GAMMA"/>
    <property type="match status" value="1"/>
</dbReference>
<dbReference type="Gene3D" id="3.40.1090.10">
    <property type="entry name" value="Cytosolic phospholipase A2 catalytic domain"/>
    <property type="match status" value="1"/>
</dbReference>
<evidence type="ECO:0000313" key="4">
    <source>
        <dbReference type="EMBL" id="PSN59165.1"/>
    </source>
</evidence>
<keyword evidence="1" id="KW-0443">Lipid metabolism</keyword>
<evidence type="ECO:0000259" key="3">
    <source>
        <dbReference type="Pfam" id="PF01734"/>
    </source>
</evidence>
<sequence>MVALALYGLAMRIDDVSDLFRQLARRVFRGRSRFGLGFAAAAHSLIASYRNGRFPAEDIDAPLSELFGDGTMLDHAYLSSIGTRLGFPVVDVDSSRAPSTCIVTSYNGAGDERSWEDPGGQATYRVLRAEDPDGSIYARDAARCASAAPWYFTPHCMPGHGTFMDGGMSHNNPSRLALQELGTLMPEARRPDQFVSVGTGACRTRQTGDKKAGSGLAFSNNSVYQAFQHYMAHNFDGDQAFYDLRHAIGIASADRPGDVEQRFRRFNLQLDAELPDLADIQAMDALSDAARERFEADPAIHDLARALLASSFYVELRCSPMFEGGYYKCYGQIRCRVPVCSPSFGPFVKKLESMSAHFLVQQRAICGPRTMPFAFDRSGNFSKPISFRVRSLEERVDVCLRISNAHTYHISASPVSIKSLVSLQELEWAGLRAAGAQTLGQPSKKRPGGKATPSAKRRCLRRD</sequence>
<dbReference type="GO" id="GO:0019369">
    <property type="term" value="P:arachidonate metabolic process"/>
    <property type="evidence" value="ECO:0007669"/>
    <property type="project" value="TreeGrafter"/>
</dbReference>
<feature type="domain" description="PNPLA" evidence="3">
    <location>
        <begin position="5"/>
        <end position="177"/>
    </location>
</feature>
<dbReference type="Pfam" id="PF01734">
    <property type="entry name" value="Patatin"/>
    <property type="match status" value="1"/>
</dbReference>
<proteinExistence type="predicted"/>
<keyword evidence="5" id="KW-1185">Reference proteome</keyword>
<protein>
    <submittedName>
        <fullName evidence="4">FabD/lysophospholipase-like protein</fullName>
    </submittedName>
</protein>
<organism evidence="4 5">
    <name type="scientific">Corynespora cassiicola Philippines</name>
    <dbReference type="NCBI Taxonomy" id="1448308"/>
    <lineage>
        <taxon>Eukaryota</taxon>
        <taxon>Fungi</taxon>
        <taxon>Dikarya</taxon>
        <taxon>Ascomycota</taxon>
        <taxon>Pezizomycotina</taxon>
        <taxon>Dothideomycetes</taxon>
        <taxon>Pleosporomycetidae</taxon>
        <taxon>Pleosporales</taxon>
        <taxon>Corynesporascaceae</taxon>
        <taxon>Corynespora</taxon>
    </lineage>
</organism>
<feature type="region of interest" description="Disordered" evidence="2">
    <location>
        <begin position="437"/>
        <end position="463"/>
    </location>
</feature>
<dbReference type="Proteomes" id="UP000240883">
    <property type="component" value="Unassembled WGS sequence"/>
</dbReference>
<name>A0A2T2N153_CORCC</name>
<dbReference type="InterPro" id="IPR002641">
    <property type="entry name" value="PNPLA_dom"/>
</dbReference>
<dbReference type="SUPFAM" id="SSF52151">
    <property type="entry name" value="FabD/lysophospholipase-like"/>
    <property type="match status" value="1"/>
</dbReference>
<gene>
    <name evidence="4" type="ORF">BS50DRAFT_580175</name>
</gene>